<dbReference type="PANTHER" id="PTHR33392:SF6">
    <property type="entry name" value="POLYISOPRENYL-TEICHOIC ACID--PEPTIDOGLYCAN TEICHOIC ACID TRANSFERASE TAGU"/>
    <property type="match status" value="1"/>
</dbReference>
<organism evidence="4 5">
    <name type="scientific">Thermoanaerobacter thermohydrosulfuricus</name>
    <name type="common">Clostridium thermohydrosulfuricum</name>
    <dbReference type="NCBI Taxonomy" id="1516"/>
    <lineage>
        <taxon>Bacteria</taxon>
        <taxon>Bacillati</taxon>
        <taxon>Bacillota</taxon>
        <taxon>Clostridia</taxon>
        <taxon>Thermoanaerobacterales</taxon>
        <taxon>Thermoanaerobacteraceae</taxon>
        <taxon>Thermoanaerobacter</taxon>
    </lineage>
</organism>
<dbReference type="InterPro" id="IPR027381">
    <property type="entry name" value="LytR/CpsA/Psr_C"/>
</dbReference>
<dbReference type="InterPro" id="IPR004474">
    <property type="entry name" value="LytR_CpsA_psr"/>
</dbReference>
<sequence length="399" mass="44620">MKLFKIFSFILVGVIISTGIAAFIFYRNIHVSAVQNRSHSSNVSSENKSITQKNIVVIGSDENNLSDTLFVVNYNPENKSINILSIPRDTYYHRQGYNAPSDKKINAAFSEEGIEGTKKAIEDLLGIKIDNYIILDYEGFKKVIDILGGIKVYVPFDMKYDDNSANPPLHIDLRKGWQVLNGEKAMEFVRYRYGYPDADLGRIRAQHQFLEDIFKKLTQPSILPKLPSLAITLTKYVKTDLTASEITEYSYQFIKNKLSAINTFTVPGEPGYKDGVSYFFVDSTKIPEIVAKFLGKNNILSNTSTVNENKNIKVEVLNGTNIEGLASKYAKILEKQGFDVVKIGNAVGTTFSLSHLYARTDEEKAKKVANAISILSVEKDISHDSPVDVTVILGEDKSK</sequence>
<dbReference type="Gene3D" id="3.30.70.2390">
    <property type="match status" value="1"/>
</dbReference>
<dbReference type="EMBL" id="FNBS01000102">
    <property type="protein sequence ID" value="SDG63225.1"/>
    <property type="molecule type" value="Genomic_DNA"/>
</dbReference>
<dbReference type="Pfam" id="PF13399">
    <property type="entry name" value="LytR_C"/>
    <property type="match status" value="1"/>
</dbReference>
<name>A0A1I2BEC0_THETY</name>
<evidence type="ECO:0000313" key="5">
    <source>
        <dbReference type="Proteomes" id="UP000183404"/>
    </source>
</evidence>
<gene>
    <name evidence="4" type="ORF">SAMN04244560_02677</name>
</gene>
<dbReference type="NCBIfam" id="TIGR00350">
    <property type="entry name" value="lytR_cpsA_psr"/>
    <property type="match status" value="1"/>
</dbReference>
<protein>
    <submittedName>
        <fullName evidence="4">Transcriptional attenuator, LytR family</fullName>
    </submittedName>
</protein>
<dbReference type="Pfam" id="PF03816">
    <property type="entry name" value="LytR_cpsA_psr"/>
    <property type="match status" value="1"/>
</dbReference>
<dbReference type="PANTHER" id="PTHR33392">
    <property type="entry name" value="POLYISOPRENYL-TEICHOIC ACID--PEPTIDOGLYCAN TEICHOIC ACID TRANSFERASE TAGU"/>
    <property type="match status" value="1"/>
</dbReference>
<dbReference type="InterPro" id="IPR050922">
    <property type="entry name" value="LytR/CpsA/Psr_CW_biosynth"/>
</dbReference>
<dbReference type="Proteomes" id="UP000183404">
    <property type="component" value="Unassembled WGS sequence"/>
</dbReference>
<dbReference type="RefSeq" id="WP_019907747.1">
    <property type="nucleotide sequence ID" value="NZ_FNBS01000102.1"/>
</dbReference>
<feature type="domain" description="Cell envelope-related transcriptional attenuator" evidence="2">
    <location>
        <begin position="66"/>
        <end position="218"/>
    </location>
</feature>
<proteinExistence type="inferred from homology"/>
<evidence type="ECO:0000313" key="4">
    <source>
        <dbReference type="EMBL" id="SDG63225.1"/>
    </source>
</evidence>
<dbReference type="Gene3D" id="3.40.630.190">
    <property type="entry name" value="LCP protein"/>
    <property type="match status" value="1"/>
</dbReference>
<evidence type="ECO:0000256" key="1">
    <source>
        <dbReference type="ARBA" id="ARBA00006068"/>
    </source>
</evidence>
<dbReference type="AlphaFoldDB" id="A0A1I2BEC0"/>
<accession>A0A1I2BEC0</accession>
<comment type="similarity">
    <text evidence="1">Belongs to the LytR/CpsA/Psr (LCP) family.</text>
</comment>
<reference evidence="4 5" key="1">
    <citation type="submission" date="2016-10" db="EMBL/GenBank/DDBJ databases">
        <authorList>
            <person name="de Groot N.N."/>
        </authorList>
    </citation>
    <scope>NUCLEOTIDE SEQUENCE [LARGE SCALE GENOMIC DNA]</scope>
    <source>
        <strain evidence="4 5">DSM 569</strain>
    </source>
</reference>
<evidence type="ECO:0000259" key="2">
    <source>
        <dbReference type="Pfam" id="PF03816"/>
    </source>
</evidence>
<evidence type="ECO:0000259" key="3">
    <source>
        <dbReference type="Pfam" id="PF13399"/>
    </source>
</evidence>
<feature type="domain" description="LytR/CpsA/Psr regulator C-terminal" evidence="3">
    <location>
        <begin position="311"/>
        <end position="396"/>
    </location>
</feature>